<keyword evidence="7" id="KW-1185">Reference proteome</keyword>
<keyword evidence="2 5" id="KW-0812">Transmembrane</keyword>
<evidence type="ECO:0000256" key="1">
    <source>
        <dbReference type="ARBA" id="ARBA00004141"/>
    </source>
</evidence>
<keyword evidence="4 5" id="KW-0472">Membrane</keyword>
<feature type="transmembrane region" description="Helical" evidence="5">
    <location>
        <begin position="190"/>
        <end position="207"/>
    </location>
</feature>
<accession>A0ABU7P5Q2</accession>
<dbReference type="Gene3D" id="1.50.10.150">
    <property type="entry name" value="Voltage-dependent anion channel"/>
    <property type="match status" value="1"/>
</dbReference>
<organism evidence="6 7">
    <name type="scientific">Actinacidiphila polyblastidii</name>
    <dbReference type="NCBI Taxonomy" id="3110430"/>
    <lineage>
        <taxon>Bacteria</taxon>
        <taxon>Bacillati</taxon>
        <taxon>Actinomycetota</taxon>
        <taxon>Actinomycetes</taxon>
        <taxon>Kitasatosporales</taxon>
        <taxon>Streptomycetaceae</taxon>
        <taxon>Actinacidiphila</taxon>
    </lineage>
</organism>
<dbReference type="Proteomes" id="UP001344658">
    <property type="component" value="Unassembled WGS sequence"/>
</dbReference>
<evidence type="ECO:0000256" key="3">
    <source>
        <dbReference type="ARBA" id="ARBA00022989"/>
    </source>
</evidence>
<dbReference type="Pfam" id="PF03595">
    <property type="entry name" value="SLAC1"/>
    <property type="match status" value="1"/>
</dbReference>
<gene>
    <name evidence="6" type="ORF">V2S66_01270</name>
</gene>
<comment type="caution">
    <text evidence="6">The sequence shown here is derived from an EMBL/GenBank/DDBJ whole genome shotgun (WGS) entry which is preliminary data.</text>
</comment>
<evidence type="ECO:0000313" key="7">
    <source>
        <dbReference type="Proteomes" id="UP001344658"/>
    </source>
</evidence>
<sequence>MSRAPRGLLAALRELPPAAGSVVMATAILSVGLETVGRRVLSVIALVLAIVLWVVLAGDFVHRLLGQRARFRTEASTPAALNAVAASAVLGTRLATVARGVPAEALLATAAAVWPFLLVSVIDRWTRGMPGGVFLVCVATEGLAVLSAVLGAAHHLRWLSTAALALFVLGLLLYCVALPRFDPRQIRTGAGDHWIFGGALAICALAGSKLTSAPFWTGAPHSVLRTATLVLFGVVLALYAVLAAAEVRWPRPHYDFRRWATVFPLGMGAVASMSIATATGVRGLHTLGAVLLWAGVAAWLLTASGLITHRT</sequence>
<feature type="transmembrane region" description="Helical" evidence="5">
    <location>
        <begin position="259"/>
        <end position="281"/>
    </location>
</feature>
<proteinExistence type="predicted"/>
<evidence type="ECO:0000256" key="2">
    <source>
        <dbReference type="ARBA" id="ARBA00022692"/>
    </source>
</evidence>
<feature type="transmembrane region" description="Helical" evidence="5">
    <location>
        <begin position="105"/>
        <end position="125"/>
    </location>
</feature>
<feature type="transmembrane region" description="Helical" evidence="5">
    <location>
        <begin position="287"/>
        <end position="307"/>
    </location>
</feature>
<keyword evidence="3 5" id="KW-1133">Transmembrane helix</keyword>
<dbReference type="InterPro" id="IPR038665">
    <property type="entry name" value="Voltage-dep_anion_channel_sf"/>
</dbReference>
<dbReference type="RefSeq" id="WP_330792435.1">
    <property type="nucleotide sequence ID" value="NZ_JAZEWV010000001.1"/>
</dbReference>
<reference evidence="6 7" key="1">
    <citation type="submission" date="2023-12" db="EMBL/GenBank/DDBJ databases">
        <title>Streptomyces sp. V4-01.</title>
        <authorList>
            <person name="Somphong A."/>
            <person name="Phongsopitanun W."/>
        </authorList>
    </citation>
    <scope>NUCLEOTIDE SEQUENCE [LARGE SCALE GENOMIC DNA]</scope>
    <source>
        <strain evidence="6 7">V4-01</strain>
    </source>
</reference>
<dbReference type="EMBL" id="JAZEWV010000001">
    <property type="protein sequence ID" value="MEE4540597.1"/>
    <property type="molecule type" value="Genomic_DNA"/>
</dbReference>
<evidence type="ECO:0000313" key="6">
    <source>
        <dbReference type="EMBL" id="MEE4540597.1"/>
    </source>
</evidence>
<evidence type="ECO:0000256" key="5">
    <source>
        <dbReference type="SAM" id="Phobius"/>
    </source>
</evidence>
<dbReference type="InterPro" id="IPR004695">
    <property type="entry name" value="SLAC1/Mae1/Ssu1/TehA"/>
</dbReference>
<comment type="subcellular location">
    <subcellularLocation>
        <location evidence="1">Membrane</location>
        <topology evidence="1">Multi-pass membrane protein</topology>
    </subcellularLocation>
</comment>
<feature type="transmembrane region" description="Helical" evidence="5">
    <location>
        <begin position="132"/>
        <end position="152"/>
    </location>
</feature>
<name>A0ABU7P5Q2_9ACTN</name>
<evidence type="ECO:0000256" key="4">
    <source>
        <dbReference type="ARBA" id="ARBA00023136"/>
    </source>
</evidence>
<dbReference type="CDD" id="cd09319">
    <property type="entry name" value="TDT_like_1"/>
    <property type="match status" value="1"/>
</dbReference>
<feature type="transmembrane region" description="Helical" evidence="5">
    <location>
        <begin position="158"/>
        <end position="178"/>
    </location>
</feature>
<feature type="transmembrane region" description="Helical" evidence="5">
    <location>
        <begin position="227"/>
        <end position="247"/>
    </location>
</feature>
<protein>
    <submittedName>
        <fullName evidence="6">Tellurite resistance/C4-dicarboxylate transporter family protein</fullName>
    </submittedName>
</protein>
<feature type="transmembrane region" description="Helical" evidence="5">
    <location>
        <begin position="40"/>
        <end position="58"/>
    </location>
</feature>